<evidence type="ECO:0000256" key="1">
    <source>
        <dbReference type="SAM" id="Phobius"/>
    </source>
</evidence>
<organism evidence="2 3">
    <name type="scientific">Ancylostoma ceylanicum</name>
    <dbReference type="NCBI Taxonomy" id="53326"/>
    <lineage>
        <taxon>Eukaryota</taxon>
        <taxon>Metazoa</taxon>
        <taxon>Ecdysozoa</taxon>
        <taxon>Nematoda</taxon>
        <taxon>Chromadorea</taxon>
        <taxon>Rhabditida</taxon>
        <taxon>Rhabditina</taxon>
        <taxon>Rhabditomorpha</taxon>
        <taxon>Strongyloidea</taxon>
        <taxon>Ancylostomatidae</taxon>
        <taxon>Ancylostomatinae</taxon>
        <taxon>Ancylostoma</taxon>
    </lineage>
</organism>
<sequence length="76" mass="8882">MMFAKFNSSRQTPDVYKRPPTQISDVTWRSAQKTLSRILSTLSNHPNVLMLRFTTRACLLCAINIYLLNSYIRIFK</sequence>
<gene>
    <name evidence="2" type="primary">Acey_s0223.g2668</name>
    <name evidence="2" type="ORF">Y032_0223g2668</name>
</gene>
<dbReference type="Proteomes" id="UP000024635">
    <property type="component" value="Unassembled WGS sequence"/>
</dbReference>
<protein>
    <submittedName>
        <fullName evidence="2">Uncharacterized protein</fullName>
    </submittedName>
</protein>
<keyword evidence="1" id="KW-0472">Membrane</keyword>
<dbReference type="EMBL" id="JARK01001559">
    <property type="protein sequence ID" value="EYB90124.1"/>
    <property type="molecule type" value="Genomic_DNA"/>
</dbReference>
<feature type="transmembrane region" description="Helical" evidence="1">
    <location>
        <begin position="49"/>
        <end position="68"/>
    </location>
</feature>
<keyword evidence="1" id="KW-1133">Transmembrane helix</keyword>
<evidence type="ECO:0000313" key="3">
    <source>
        <dbReference type="Proteomes" id="UP000024635"/>
    </source>
</evidence>
<proteinExistence type="predicted"/>
<reference evidence="3" key="1">
    <citation type="journal article" date="2015" name="Nat. Genet.">
        <title>The genome and transcriptome of the zoonotic hookworm Ancylostoma ceylanicum identify infection-specific gene families.</title>
        <authorList>
            <person name="Schwarz E.M."/>
            <person name="Hu Y."/>
            <person name="Antoshechkin I."/>
            <person name="Miller M.M."/>
            <person name="Sternberg P.W."/>
            <person name="Aroian R.V."/>
        </authorList>
    </citation>
    <scope>NUCLEOTIDE SEQUENCE</scope>
    <source>
        <strain evidence="3">HY135</strain>
    </source>
</reference>
<name>A0A016SIJ8_9BILA</name>
<keyword evidence="1" id="KW-0812">Transmembrane</keyword>
<dbReference type="AlphaFoldDB" id="A0A016SIJ8"/>
<keyword evidence="3" id="KW-1185">Reference proteome</keyword>
<comment type="caution">
    <text evidence="2">The sequence shown here is derived from an EMBL/GenBank/DDBJ whole genome shotgun (WGS) entry which is preliminary data.</text>
</comment>
<accession>A0A016SIJ8</accession>
<evidence type="ECO:0000313" key="2">
    <source>
        <dbReference type="EMBL" id="EYB90124.1"/>
    </source>
</evidence>